<dbReference type="Pfam" id="PF07690">
    <property type="entry name" value="MFS_1"/>
    <property type="match status" value="1"/>
</dbReference>
<evidence type="ECO:0000256" key="5">
    <source>
        <dbReference type="SAM" id="MobiDB-lite"/>
    </source>
</evidence>
<sequence>MSTSEEKLPKEATSSGNDANLPCGSATVDENGHAPKEFRTYPQAWVSLFLLVLVRTAVSVFQYTFSVIPDSTRKFYHISLSAVNWLANIQCIIYVFLSFFTGWIFEKLGVKRSIIASGFLCTLGGVIRCVAVKLPTPSFMITMAGQVVGGSASPLSLNIMTMFVSTWFTEKLRATAGMLVASNYGAILVMFVIPAVTVNETYIPMVLNMVAGFALIIFVPLLFMPERPPTPPSNISQSDRPPFIEGIKILCKNINFWILFFIHSFNVGLSIAFCTLCTQILTPHGYTTKEAGALNAFAFFAGTIGCSVAGPVLDMTKQYKLFLRLASPMVFITHLSFYFIVRPNSFSAILFALTLNQFFLSFLVPVVMELSTEVSFPVADATTSSLLWQGAQTFGFIFVVVMDALRDANGAPVDNMDKALIFQASVAGAIVILSFLFYGRLHRSEASAGTGISTKM</sequence>
<dbReference type="PANTHER" id="PTHR10924">
    <property type="entry name" value="MAJOR FACILITATOR SUPERFAMILY PROTEIN-RELATED"/>
    <property type="match status" value="1"/>
</dbReference>
<organism evidence="7 8">
    <name type="scientific">Rhizopus microsporus</name>
    <dbReference type="NCBI Taxonomy" id="58291"/>
    <lineage>
        <taxon>Eukaryota</taxon>
        <taxon>Fungi</taxon>
        <taxon>Fungi incertae sedis</taxon>
        <taxon>Mucoromycota</taxon>
        <taxon>Mucoromycotina</taxon>
        <taxon>Mucoromycetes</taxon>
        <taxon>Mucorales</taxon>
        <taxon>Mucorineae</taxon>
        <taxon>Rhizopodaceae</taxon>
        <taxon>Rhizopus</taxon>
    </lineage>
</organism>
<feature type="transmembrane region" description="Helical" evidence="6">
    <location>
        <begin position="114"/>
        <end position="134"/>
    </location>
</feature>
<feature type="transmembrane region" description="Helical" evidence="6">
    <location>
        <begin position="44"/>
        <end position="65"/>
    </location>
</feature>
<accession>A0A1X0RPE3</accession>
<evidence type="ECO:0000256" key="2">
    <source>
        <dbReference type="ARBA" id="ARBA00022692"/>
    </source>
</evidence>
<evidence type="ECO:0000313" key="8">
    <source>
        <dbReference type="Proteomes" id="UP000242381"/>
    </source>
</evidence>
<evidence type="ECO:0000256" key="1">
    <source>
        <dbReference type="ARBA" id="ARBA00004141"/>
    </source>
</evidence>
<evidence type="ECO:0000313" key="7">
    <source>
        <dbReference type="EMBL" id="ORE13860.1"/>
    </source>
</evidence>
<feature type="transmembrane region" description="Helical" evidence="6">
    <location>
        <begin position="140"/>
        <end position="164"/>
    </location>
</feature>
<evidence type="ECO:0000256" key="6">
    <source>
        <dbReference type="SAM" id="Phobius"/>
    </source>
</evidence>
<dbReference type="EMBL" id="KV921505">
    <property type="protein sequence ID" value="ORE13860.1"/>
    <property type="molecule type" value="Genomic_DNA"/>
</dbReference>
<feature type="transmembrane region" description="Helical" evidence="6">
    <location>
        <begin position="293"/>
        <end position="314"/>
    </location>
</feature>
<dbReference type="InterPro" id="IPR036259">
    <property type="entry name" value="MFS_trans_sf"/>
</dbReference>
<feature type="transmembrane region" description="Helical" evidence="6">
    <location>
        <begin position="321"/>
        <end position="340"/>
    </location>
</feature>
<dbReference type="Gene3D" id="1.20.1250.20">
    <property type="entry name" value="MFS general substrate transporter like domains"/>
    <property type="match status" value="2"/>
</dbReference>
<feature type="compositionally biased region" description="Basic and acidic residues" evidence="5">
    <location>
        <begin position="1"/>
        <end position="10"/>
    </location>
</feature>
<dbReference type="VEuPathDB" id="FungiDB:BCV72DRAFT_206682"/>
<feature type="transmembrane region" description="Helical" evidence="6">
    <location>
        <begin position="176"/>
        <end position="196"/>
    </location>
</feature>
<evidence type="ECO:0000256" key="4">
    <source>
        <dbReference type="ARBA" id="ARBA00023136"/>
    </source>
</evidence>
<reference evidence="7 8" key="1">
    <citation type="journal article" date="2016" name="Proc. Natl. Acad. Sci. U.S.A.">
        <title>Lipid metabolic changes in an early divergent fungus govern the establishment of a mutualistic symbiosis with endobacteria.</title>
        <authorList>
            <person name="Lastovetsky O.A."/>
            <person name="Gaspar M.L."/>
            <person name="Mondo S.J."/>
            <person name="LaButti K.M."/>
            <person name="Sandor L."/>
            <person name="Grigoriev I.V."/>
            <person name="Henry S.A."/>
            <person name="Pawlowska T.E."/>
        </authorList>
    </citation>
    <scope>NUCLEOTIDE SEQUENCE [LARGE SCALE GENOMIC DNA]</scope>
    <source>
        <strain evidence="7 8">ATCC 11559</strain>
    </source>
</reference>
<dbReference type="SUPFAM" id="SSF103473">
    <property type="entry name" value="MFS general substrate transporter"/>
    <property type="match status" value="1"/>
</dbReference>
<dbReference type="PANTHER" id="PTHR10924:SF6">
    <property type="entry name" value="SOLUTE CARRIER FAMILY 49 MEMBER A3"/>
    <property type="match status" value="1"/>
</dbReference>
<gene>
    <name evidence="7" type="ORF">BCV71DRAFT_293972</name>
</gene>
<dbReference type="InterPro" id="IPR049680">
    <property type="entry name" value="FLVCR1-2_SLC49-like"/>
</dbReference>
<keyword evidence="2 6" id="KW-0812">Transmembrane</keyword>
<dbReference type="GO" id="GO:0016020">
    <property type="term" value="C:membrane"/>
    <property type="evidence" value="ECO:0007669"/>
    <property type="project" value="UniProtKB-SubCell"/>
</dbReference>
<dbReference type="Proteomes" id="UP000242381">
    <property type="component" value="Unassembled WGS sequence"/>
</dbReference>
<feature type="transmembrane region" description="Helical" evidence="6">
    <location>
        <begin position="202"/>
        <end position="223"/>
    </location>
</feature>
<dbReference type="AlphaFoldDB" id="A0A1X0RPE3"/>
<dbReference type="InterPro" id="IPR011701">
    <property type="entry name" value="MFS"/>
</dbReference>
<name>A0A1X0RPE3_RHIZD</name>
<dbReference type="OMA" id="TRPGNIF"/>
<feature type="transmembrane region" description="Helical" evidence="6">
    <location>
        <begin position="256"/>
        <end position="281"/>
    </location>
</feature>
<dbReference type="GO" id="GO:0022857">
    <property type="term" value="F:transmembrane transporter activity"/>
    <property type="evidence" value="ECO:0007669"/>
    <property type="project" value="InterPro"/>
</dbReference>
<keyword evidence="4 6" id="KW-0472">Membrane</keyword>
<feature type="transmembrane region" description="Helical" evidence="6">
    <location>
        <begin position="386"/>
        <end position="405"/>
    </location>
</feature>
<comment type="subcellular location">
    <subcellularLocation>
        <location evidence="1">Membrane</location>
        <topology evidence="1">Multi-pass membrane protein</topology>
    </subcellularLocation>
</comment>
<proteinExistence type="predicted"/>
<keyword evidence="3 6" id="KW-1133">Transmembrane helix</keyword>
<feature type="transmembrane region" description="Helical" evidence="6">
    <location>
        <begin position="420"/>
        <end position="438"/>
    </location>
</feature>
<protein>
    <submittedName>
        <fullName evidence="7">MFS general substrate transporter</fullName>
    </submittedName>
</protein>
<feature type="region of interest" description="Disordered" evidence="5">
    <location>
        <begin position="1"/>
        <end position="21"/>
    </location>
</feature>
<feature type="transmembrane region" description="Helical" evidence="6">
    <location>
        <begin position="85"/>
        <end position="105"/>
    </location>
</feature>
<evidence type="ECO:0000256" key="3">
    <source>
        <dbReference type="ARBA" id="ARBA00022989"/>
    </source>
</evidence>